<keyword evidence="3" id="KW-1185">Reference proteome</keyword>
<dbReference type="EMBL" id="CP045997">
    <property type="protein sequence ID" value="QHV99236.1"/>
    <property type="molecule type" value="Genomic_DNA"/>
</dbReference>
<organism evidence="2 3">
    <name type="scientific">Spirosoma endbachense</name>
    <dbReference type="NCBI Taxonomy" id="2666025"/>
    <lineage>
        <taxon>Bacteria</taxon>
        <taxon>Pseudomonadati</taxon>
        <taxon>Bacteroidota</taxon>
        <taxon>Cytophagia</taxon>
        <taxon>Cytophagales</taxon>
        <taxon>Cytophagaceae</taxon>
        <taxon>Spirosoma</taxon>
    </lineage>
</organism>
<dbReference type="AlphaFoldDB" id="A0A6P1W683"/>
<gene>
    <name evidence="2" type="ORF">GJR95_31355</name>
</gene>
<name>A0A6P1W683_9BACT</name>
<accession>A0A6P1W683</accession>
<proteinExistence type="predicted"/>
<evidence type="ECO:0000256" key="1">
    <source>
        <dbReference type="SAM" id="SignalP"/>
    </source>
</evidence>
<dbReference type="KEGG" id="senf:GJR95_31355"/>
<sequence>MKRNLLTIVFSLLVTAVLAQDFSWVGVRGQPIVNTVSLASIYGNETATVKLYYSSGGSVYPTKMQPAVVQAGVSLTVTISAGQSAALQNETFVEVVTNGVRRYTGKLTIGETMPPGGGSGSTSTVTWNQILQKPTSFPSTIADVVGLSTALGLKINSTEVYSKSQSDSRFKAINYVPSFAELTGKPNFFSGNYLDLLNKPTIPSSASQVGAWSKTEADARYVDLSSAQTVTGKNIVATSLVSPYVGIHNGGQFVASSGNGGSGGGSAATIIAATGTNANGGYTHIQGLYAGVAYTAPIVMQDQGGSVRIGSTTEVGSGYKLQVSGPGIFTGDLVIGAGAAQTARNDPTNFNLGSDYAPTTTEGLKAYLYRGSSYAEAYGFGIAPSTLIHRAGSNAIHLFQSGLTDIAYVTANGFGFRNTTAGNRNAMTPSTGFMINQTDSWPGTYRYNGSVWERYLMSTEAGNVSIPGSLTVGGNVIQSSVLPGSLSTAYTQQHLGQSAVILASLSSNDLILANNAYPISGGGFKYKNDGPASLFFQSASGTSYIFTAPSGIKDANATFTSRFSIDVSGNITGKPVSSPSMSPTTSASVGMGTAPSSIITNATTYGGGEIYFTTGSSPTIGKILTYTFNTTLNQQPHVSLAAYSDAAATDFSRYRVKNITTSGFEIWAVTALQATTEYAFTFTMTQ</sequence>
<evidence type="ECO:0000313" key="3">
    <source>
        <dbReference type="Proteomes" id="UP000464577"/>
    </source>
</evidence>
<protein>
    <submittedName>
        <fullName evidence="2">Uncharacterized protein</fullName>
    </submittedName>
</protein>
<evidence type="ECO:0000313" key="2">
    <source>
        <dbReference type="EMBL" id="QHV99236.1"/>
    </source>
</evidence>
<dbReference type="RefSeq" id="WP_162389639.1">
    <property type="nucleotide sequence ID" value="NZ_CP045997.1"/>
</dbReference>
<feature type="chain" id="PRO_5026795983" evidence="1">
    <location>
        <begin position="20"/>
        <end position="686"/>
    </location>
</feature>
<dbReference type="Proteomes" id="UP000464577">
    <property type="component" value="Chromosome"/>
</dbReference>
<keyword evidence="1" id="KW-0732">Signal</keyword>
<reference evidence="2 3" key="1">
    <citation type="submission" date="2019-11" db="EMBL/GenBank/DDBJ databases">
        <title>Spirosoma endbachense sp. nov., isolated from a natural salt meadow.</title>
        <authorList>
            <person name="Rojas J."/>
            <person name="Ambika Manirajan B."/>
            <person name="Ratering S."/>
            <person name="Suarez C."/>
            <person name="Geissler-Plaum R."/>
            <person name="Schnell S."/>
        </authorList>
    </citation>
    <scope>NUCLEOTIDE SEQUENCE [LARGE SCALE GENOMIC DNA]</scope>
    <source>
        <strain evidence="2 3">I-24</strain>
    </source>
</reference>
<feature type="signal peptide" evidence="1">
    <location>
        <begin position="1"/>
        <end position="19"/>
    </location>
</feature>